<proteinExistence type="predicted"/>
<feature type="compositionally biased region" description="Basic and acidic residues" evidence="1">
    <location>
        <begin position="69"/>
        <end position="79"/>
    </location>
</feature>
<evidence type="ECO:0000313" key="2">
    <source>
        <dbReference type="EMBL" id="MFC4249270.1"/>
    </source>
</evidence>
<name>A0ABD5P544_9EURY</name>
<feature type="compositionally biased region" description="Polar residues" evidence="1">
    <location>
        <begin position="84"/>
        <end position="98"/>
    </location>
</feature>
<dbReference type="EMBL" id="JBHSDJ010000131">
    <property type="protein sequence ID" value="MFC4249270.1"/>
    <property type="molecule type" value="Genomic_DNA"/>
</dbReference>
<feature type="region of interest" description="Disordered" evidence="1">
    <location>
        <begin position="52"/>
        <end position="169"/>
    </location>
</feature>
<dbReference type="Proteomes" id="UP001595821">
    <property type="component" value="Unassembled WGS sequence"/>
</dbReference>
<organism evidence="2 3">
    <name type="scientific">Natribaculum luteum</name>
    <dbReference type="NCBI Taxonomy" id="1586232"/>
    <lineage>
        <taxon>Archaea</taxon>
        <taxon>Methanobacteriati</taxon>
        <taxon>Methanobacteriota</taxon>
        <taxon>Stenosarchaea group</taxon>
        <taxon>Halobacteria</taxon>
        <taxon>Halobacteriales</taxon>
        <taxon>Natrialbaceae</taxon>
        <taxon>Natribaculum</taxon>
    </lineage>
</organism>
<dbReference type="RefSeq" id="WP_246972512.1">
    <property type="nucleotide sequence ID" value="NZ_CP095397.1"/>
</dbReference>
<dbReference type="AlphaFoldDB" id="A0ABD5P544"/>
<sequence>MTSIRGVAVVVLCALVVTGGFAGGFVTVGLFTATESVSGTFSTDESFAVTVVGGDRSSDDGPTDEPGDDEARPHAHGGVENETNDGQNGTSWTPTNDTRFAENESDSSAAGEENATLEDEPPTTDGESDGLAATDHPDETDDASLESPNEDADGGADADDPDAEDASSG</sequence>
<feature type="compositionally biased region" description="Acidic residues" evidence="1">
    <location>
        <begin position="115"/>
        <end position="128"/>
    </location>
</feature>
<dbReference type="GeneID" id="71853046"/>
<evidence type="ECO:0000256" key="1">
    <source>
        <dbReference type="SAM" id="MobiDB-lite"/>
    </source>
</evidence>
<feature type="compositionally biased region" description="Acidic residues" evidence="1">
    <location>
        <begin position="138"/>
        <end position="169"/>
    </location>
</feature>
<protein>
    <submittedName>
        <fullName evidence="2">Uncharacterized protein</fullName>
    </submittedName>
</protein>
<comment type="caution">
    <text evidence="2">The sequence shown here is derived from an EMBL/GenBank/DDBJ whole genome shotgun (WGS) entry which is preliminary data.</text>
</comment>
<gene>
    <name evidence="2" type="ORF">ACFOZ7_20450</name>
</gene>
<accession>A0ABD5P544</accession>
<reference evidence="2 3" key="1">
    <citation type="journal article" date="2014" name="Int. J. Syst. Evol. Microbiol.">
        <title>Complete genome sequence of Corynebacterium casei LMG S-19264T (=DSM 44701T), isolated from a smear-ripened cheese.</title>
        <authorList>
            <consortium name="US DOE Joint Genome Institute (JGI-PGF)"/>
            <person name="Walter F."/>
            <person name="Albersmeier A."/>
            <person name="Kalinowski J."/>
            <person name="Ruckert C."/>
        </authorList>
    </citation>
    <scope>NUCLEOTIDE SEQUENCE [LARGE SCALE GENOMIC DNA]</scope>
    <source>
        <strain evidence="2 3">IBRC-M 10912</strain>
    </source>
</reference>
<evidence type="ECO:0000313" key="3">
    <source>
        <dbReference type="Proteomes" id="UP001595821"/>
    </source>
</evidence>